<dbReference type="EMBL" id="UINC01033046">
    <property type="protein sequence ID" value="SVB21699.1"/>
    <property type="molecule type" value="Genomic_DNA"/>
</dbReference>
<keyword evidence="4" id="KW-0456">Lyase</keyword>
<dbReference type="PANTHER" id="PTHR43715:SF1">
    <property type="entry name" value="GDP-MANNOSE 4,6 DEHYDRATASE"/>
    <property type="match status" value="1"/>
</dbReference>
<evidence type="ECO:0000259" key="5">
    <source>
        <dbReference type="Pfam" id="PF16363"/>
    </source>
</evidence>
<dbReference type="InterPro" id="IPR036291">
    <property type="entry name" value="NAD(P)-bd_dom_sf"/>
</dbReference>
<comment type="similarity">
    <text evidence="2">Belongs to the NAD(P)-dependent epimerase/dehydratase family. GDP-mannose 4,6-dehydratase subfamily.</text>
</comment>
<evidence type="ECO:0000256" key="3">
    <source>
        <dbReference type="ARBA" id="ARBA00011989"/>
    </source>
</evidence>
<dbReference type="GO" id="GO:0042351">
    <property type="term" value="P:'de novo' GDP-L-fucose biosynthetic process"/>
    <property type="evidence" value="ECO:0007669"/>
    <property type="project" value="TreeGrafter"/>
</dbReference>
<protein>
    <recommendedName>
        <fullName evidence="3">GDP-mannose 4,6-dehydratase</fullName>
        <ecNumber evidence="3">4.2.1.47</ecNumber>
    </recommendedName>
</protein>
<organism evidence="6">
    <name type="scientific">marine metagenome</name>
    <dbReference type="NCBI Taxonomy" id="408172"/>
    <lineage>
        <taxon>unclassified sequences</taxon>
        <taxon>metagenomes</taxon>
        <taxon>ecological metagenomes</taxon>
    </lineage>
</organism>
<dbReference type="SUPFAM" id="SSF51735">
    <property type="entry name" value="NAD(P)-binding Rossmann-fold domains"/>
    <property type="match status" value="1"/>
</dbReference>
<comment type="cofactor">
    <cofactor evidence="1">
        <name>NADP(+)</name>
        <dbReference type="ChEBI" id="CHEBI:58349"/>
    </cofactor>
</comment>
<feature type="domain" description="NAD(P)-binding" evidence="5">
    <location>
        <begin position="5"/>
        <end position="102"/>
    </location>
</feature>
<dbReference type="AlphaFoldDB" id="A0A382C749"/>
<feature type="non-terminal residue" evidence="6">
    <location>
        <position position="102"/>
    </location>
</feature>
<name>A0A382C749_9ZZZZ</name>
<reference evidence="6" key="1">
    <citation type="submission" date="2018-05" db="EMBL/GenBank/DDBJ databases">
        <authorList>
            <person name="Lanie J.A."/>
            <person name="Ng W.-L."/>
            <person name="Kazmierczak K.M."/>
            <person name="Andrzejewski T.M."/>
            <person name="Davidsen T.M."/>
            <person name="Wayne K.J."/>
            <person name="Tettelin H."/>
            <person name="Glass J.I."/>
            <person name="Rusch D."/>
            <person name="Podicherti R."/>
            <person name="Tsui H.-C.T."/>
            <person name="Winkler M.E."/>
        </authorList>
    </citation>
    <scope>NUCLEOTIDE SEQUENCE</scope>
</reference>
<dbReference type="EC" id="4.2.1.47" evidence="3"/>
<evidence type="ECO:0000256" key="4">
    <source>
        <dbReference type="ARBA" id="ARBA00023239"/>
    </source>
</evidence>
<gene>
    <name evidence="6" type="ORF">METZ01_LOCUS174553</name>
</gene>
<evidence type="ECO:0000313" key="6">
    <source>
        <dbReference type="EMBL" id="SVB21699.1"/>
    </source>
</evidence>
<dbReference type="InterPro" id="IPR016040">
    <property type="entry name" value="NAD(P)-bd_dom"/>
</dbReference>
<dbReference type="InterPro" id="IPR006368">
    <property type="entry name" value="GDP_Man_deHydtase"/>
</dbReference>
<dbReference type="PANTHER" id="PTHR43715">
    <property type="entry name" value="GDP-MANNOSE 4,6-DEHYDRATASE"/>
    <property type="match status" value="1"/>
</dbReference>
<dbReference type="Gene3D" id="3.40.50.720">
    <property type="entry name" value="NAD(P)-binding Rossmann-like Domain"/>
    <property type="match status" value="1"/>
</dbReference>
<dbReference type="Pfam" id="PF16363">
    <property type="entry name" value="GDP_Man_Dehyd"/>
    <property type="match status" value="1"/>
</dbReference>
<evidence type="ECO:0000256" key="1">
    <source>
        <dbReference type="ARBA" id="ARBA00001937"/>
    </source>
</evidence>
<accession>A0A382C749</accession>
<evidence type="ECO:0000256" key="2">
    <source>
        <dbReference type="ARBA" id="ARBA00009263"/>
    </source>
</evidence>
<sequence length="102" mass="11810">MVGYSSDITAAAVARILEVIRQIDTNIRYLQPCTSNMFGRVESETQDESTPFNPQSPYAVAKTFAYYMTRYYRQAYDMHASNVILFNHESPRRPADYVTRKI</sequence>
<dbReference type="GO" id="GO:0008446">
    <property type="term" value="F:GDP-mannose 4,6-dehydratase activity"/>
    <property type="evidence" value="ECO:0007669"/>
    <property type="project" value="UniProtKB-EC"/>
</dbReference>
<proteinExistence type="inferred from homology"/>